<dbReference type="CDD" id="cd07205">
    <property type="entry name" value="Pat_PNPLA6_PNPLA7_NTE1_like"/>
    <property type="match status" value="1"/>
</dbReference>
<keyword evidence="5" id="KW-0732">Signal</keyword>
<feature type="active site" description="Nucleophile" evidence="4">
    <location>
        <position position="70"/>
    </location>
</feature>
<evidence type="ECO:0000256" key="3">
    <source>
        <dbReference type="ARBA" id="ARBA00023098"/>
    </source>
</evidence>
<accession>A0A8J7QIE6</accession>
<evidence type="ECO:0000313" key="8">
    <source>
        <dbReference type="Proteomes" id="UP000664417"/>
    </source>
</evidence>
<evidence type="ECO:0000256" key="1">
    <source>
        <dbReference type="ARBA" id="ARBA00022801"/>
    </source>
</evidence>
<dbReference type="RefSeq" id="WP_207861270.1">
    <property type="nucleotide sequence ID" value="NZ_JAFREP010000023.1"/>
</dbReference>
<feature type="short sequence motif" description="GXSXG" evidence="4">
    <location>
        <begin position="68"/>
        <end position="72"/>
    </location>
</feature>
<evidence type="ECO:0000259" key="6">
    <source>
        <dbReference type="PROSITE" id="PS51635"/>
    </source>
</evidence>
<feature type="short sequence motif" description="GXGXXG" evidence="4">
    <location>
        <begin position="41"/>
        <end position="46"/>
    </location>
</feature>
<feature type="active site" description="Proton acceptor" evidence="4">
    <location>
        <position position="216"/>
    </location>
</feature>
<feature type="short sequence motif" description="DGA/G" evidence="4">
    <location>
        <begin position="216"/>
        <end position="218"/>
    </location>
</feature>
<dbReference type="Gene3D" id="3.10.20.310">
    <property type="entry name" value="membrane protein fhac"/>
    <property type="match status" value="1"/>
</dbReference>
<dbReference type="Proteomes" id="UP000664417">
    <property type="component" value="Unassembled WGS sequence"/>
</dbReference>
<dbReference type="InterPro" id="IPR050301">
    <property type="entry name" value="NTE"/>
</dbReference>
<dbReference type="Pfam" id="PF01734">
    <property type="entry name" value="Patatin"/>
    <property type="match status" value="1"/>
</dbReference>
<feature type="signal peptide" evidence="5">
    <location>
        <begin position="1"/>
        <end position="20"/>
    </location>
</feature>
<dbReference type="GO" id="GO:0016042">
    <property type="term" value="P:lipid catabolic process"/>
    <property type="evidence" value="ECO:0007669"/>
    <property type="project" value="UniProtKB-UniRule"/>
</dbReference>
<dbReference type="EMBL" id="JAFREP010000023">
    <property type="protein sequence ID" value="MBO1321296.1"/>
    <property type="molecule type" value="Genomic_DNA"/>
</dbReference>
<evidence type="ECO:0000256" key="5">
    <source>
        <dbReference type="SAM" id="SignalP"/>
    </source>
</evidence>
<proteinExistence type="predicted"/>
<sequence>MRMRILLLLCLLPAPGTLHAQQHQAPANDPGRPTIGLALSGGGAKGLAHIGVLKMLEAMDIPIDYIAGTSMGAVVGGLYASGLSASELEACLTGIDWSDALVDTPNRLVLNFRRKRDKERYVLDLQMGIQNGKLSTPQGFRSGHKLTMELLARTMGVAHHPHFDDLPIPFRAVATDIEEGSMVVIDRGAPAHAIRASAAIPGVLAPVMLDGCLLVDGGMTRNLPIDIVRNMGADIVIAVDISDPLVSRDQLNSFLSVTNQAVGMLSRLNVEEVLGQADFLITPPIDGIGLLDFISLSETVRRGTLIPQHTLEQLEDLSVTPQAWRAWRDQVQSKRLSAPILTQITIEGLDTVHHRFIENRIGLEIGQPIDVDILMANLLAIHGLGDFEDVRFRVEYLDLPPDPSTPPQAVLVLSLREKSWGPNYFHFGFNMGGDLRDNDLFGLLLNTTMTRINRLGAEWRNDVELGRVNRIFTEFYQPLNYRGPLFAAPSIEFGTRTVPFLIGDETLTDVDIDLFRAGIALGYQMGTWGEFRVGIDRGEVRTDLETDLVTDIITDSGLFDLNDANFEVGQWTAALELDRLDKTNFPHRGTSLTLLYQDTRESLGADDDYRKLEGSLDMFSTRGNHTFFGSMNLGHNLNSTLPNYDLLAAGGLLSFSGYRTDQLSGQLLGVARFGYYNRFRSLPAALGRGVYLGGWIESGNVWDTREQIRLDNLRHAITFIIGADTILGPVYLAYGQAEQDRNSLYLSLGTQF</sequence>
<dbReference type="GO" id="GO:0016787">
    <property type="term" value="F:hydrolase activity"/>
    <property type="evidence" value="ECO:0007669"/>
    <property type="project" value="UniProtKB-UniRule"/>
</dbReference>
<reference evidence="7" key="1">
    <citation type="submission" date="2021-03" db="EMBL/GenBank/DDBJ databases">
        <authorList>
            <person name="Wang G."/>
        </authorList>
    </citation>
    <scope>NUCLEOTIDE SEQUENCE</scope>
    <source>
        <strain evidence="7">KCTC 12899</strain>
    </source>
</reference>
<keyword evidence="2 4" id="KW-0442">Lipid degradation</keyword>
<keyword evidence="8" id="KW-1185">Reference proteome</keyword>
<dbReference type="Gene3D" id="3.40.1090.10">
    <property type="entry name" value="Cytosolic phospholipase A2 catalytic domain"/>
    <property type="match status" value="2"/>
</dbReference>
<dbReference type="PANTHER" id="PTHR14226:SF29">
    <property type="entry name" value="NEUROPATHY TARGET ESTERASE SWS"/>
    <property type="match status" value="1"/>
</dbReference>
<dbReference type="Gene3D" id="2.40.160.50">
    <property type="entry name" value="membrane protein fhac: a member of the omp85/tpsb transporter family"/>
    <property type="match status" value="1"/>
</dbReference>
<protein>
    <submittedName>
        <fullName evidence="7">Patatin-like phospholipase family protein</fullName>
    </submittedName>
</protein>
<dbReference type="PANTHER" id="PTHR14226">
    <property type="entry name" value="NEUROPATHY TARGET ESTERASE/SWISS CHEESE D.MELANOGASTER"/>
    <property type="match status" value="1"/>
</dbReference>
<dbReference type="InterPro" id="IPR002641">
    <property type="entry name" value="PNPLA_dom"/>
</dbReference>
<evidence type="ECO:0000256" key="2">
    <source>
        <dbReference type="ARBA" id="ARBA00022963"/>
    </source>
</evidence>
<feature type="chain" id="PRO_5035302545" evidence="5">
    <location>
        <begin position="21"/>
        <end position="752"/>
    </location>
</feature>
<keyword evidence="1 4" id="KW-0378">Hydrolase</keyword>
<evidence type="ECO:0000256" key="4">
    <source>
        <dbReference type="PROSITE-ProRule" id="PRU01161"/>
    </source>
</evidence>
<feature type="domain" description="PNPLA" evidence="6">
    <location>
        <begin position="37"/>
        <end position="229"/>
    </location>
</feature>
<gene>
    <name evidence="7" type="ORF">J3U88_22640</name>
</gene>
<name>A0A8J7QIE6_9BACT</name>
<dbReference type="InterPro" id="IPR016035">
    <property type="entry name" value="Acyl_Trfase/lysoPLipase"/>
</dbReference>
<dbReference type="AlphaFoldDB" id="A0A8J7QIE6"/>
<organism evidence="7 8">
    <name type="scientific">Acanthopleuribacter pedis</name>
    <dbReference type="NCBI Taxonomy" id="442870"/>
    <lineage>
        <taxon>Bacteria</taxon>
        <taxon>Pseudomonadati</taxon>
        <taxon>Acidobacteriota</taxon>
        <taxon>Holophagae</taxon>
        <taxon>Acanthopleuribacterales</taxon>
        <taxon>Acanthopleuribacteraceae</taxon>
        <taxon>Acanthopleuribacter</taxon>
    </lineage>
</organism>
<dbReference type="PROSITE" id="PS51635">
    <property type="entry name" value="PNPLA"/>
    <property type="match status" value="1"/>
</dbReference>
<comment type="caution">
    <text evidence="7">The sequence shown here is derived from an EMBL/GenBank/DDBJ whole genome shotgun (WGS) entry which is preliminary data.</text>
</comment>
<evidence type="ECO:0000313" key="7">
    <source>
        <dbReference type="EMBL" id="MBO1321296.1"/>
    </source>
</evidence>
<dbReference type="SUPFAM" id="SSF52151">
    <property type="entry name" value="FabD/lysophospholipase-like"/>
    <property type="match status" value="1"/>
</dbReference>
<keyword evidence="3 4" id="KW-0443">Lipid metabolism</keyword>